<feature type="domain" description="BRCT" evidence="5">
    <location>
        <begin position="425"/>
        <end position="538"/>
    </location>
</feature>
<dbReference type="RefSeq" id="XP_026486767.1">
    <property type="nucleotide sequence ID" value="XM_026630982.2"/>
</dbReference>
<evidence type="ECO:0000256" key="4">
    <source>
        <dbReference type="SAM" id="MobiDB-lite"/>
    </source>
</evidence>
<dbReference type="Proteomes" id="UP001652626">
    <property type="component" value="Chromosome 29"/>
</dbReference>
<dbReference type="SMART" id="SM00292">
    <property type="entry name" value="BRCT"/>
    <property type="match status" value="2"/>
</dbReference>
<evidence type="ECO:0000256" key="2">
    <source>
        <dbReference type="ARBA" id="ARBA00023043"/>
    </source>
</evidence>
<dbReference type="PROSITE" id="PS50297">
    <property type="entry name" value="ANK_REP_REGION"/>
    <property type="match status" value="3"/>
</dbReference>
<dbReference type="InterPro" id="IPR036770">
    <property type="entry name" value="Ankyrin_rpt-contain_sf"/>
</dbReference>
<feature type="compositionally biased region" description="Basic and acidic residues" evidence="4">
    <location>
        <begin position="112"/>
        <end position="127"/>
    </location>
</feature>
<dbReference type="PANTHER" id="PTHR24171:SF8">
    <property type="entry name" value="BRCA1-ASSOCIATED RING DOMAIN PROTEIN 1"/>
    <property type="match status" value="1"/>
</dbReference>
<accession>A0A8B8HQC1</accession>
<dbReference type="GeneID" id="113393874"/>
<dbReference type="SUPFAM" id="SSF48403">
    <property type="entry name" value="Ankyrin repeat"/>
    <property type="match status" value="1"/>
</dbReference>
<feature type="region of interest" description="Disordered" evidence="4">
    <location>
        <begin position="96"/>
        <end position="174"/>
    </location>
</feature>
<keyword evidence="1" id="KW-0677">Repeat</keyword>
<protein>
    <submittedName>
        <fullName evidence="7">BRCA1-associated RING domain protein 1-like</fullName>
    </submittedName>
</protein>
<feature type="compositionally biased region" description="Low complexity" evidence="4">
    <location>
        <begin position="148"/>
        <end position="161"/>
    </location>
</feature>
<feature type="repeat" description="ANK" evidence="3">
    <location>
        <begin position="239"/>
        <end position="271"/>
    </location>
</feature>
<dbReference type="SMART" id="SM00248">
    <property type="entry name" value="ANK"/>
    <property type="match status" value="3"/>
</dbReference>
<feature type="repeat" description="ANK" evidence="3">
    <location>
        <begin position="206"/>
        <end position="238"/>
    </location>
</feature>
<dbReference type="Pfam" id="PF12796">
    <property type="entry name" value="Ank_2"/>
    <property type="match status" value="1"/>
</dbReference>
<dbReference type="PROSITE" id="PS50172">
    <property type="entry name" value="BRCT"/>
    <property type="match status" value="2"/>
</dbReference>
<dbReference type="SUPFAM" id="SSF57850">
    <property type="entry name" value="RING/U-box"/>
    <property type="match status" value="1"/>
</dbReference>
<dbReference type="InterPro" id="IPR001357">
    <property type="entry name" value="BRCT_dom"/>
</dbReference>
<dbReference type="PROSITE" id="PS50088">
    <property type="entry name" value="ANK_REPEAT"/>
    <property type="match status" value="3"/>
</dbReference>
<dbReference type="SUPFAM" id="SSF52113">
    <property type="entry name" value="BRCT domain"/>
    <property type="match status" value="2"/>
</dbReference>
<dbReference type="Gene3D" id="1.25.40.20">
    <property type="entry name" value="Ankyrin repeat-containing domain"/>
    <property type="match status" value="1"/>
</dbReference>
<dbReference type="InterPro" id="IPR002110">
    <property type="entry name" value="Ankyrin_rpt"/>
</dbReference>
<proteinExistence type="predicted"/>
<feature type="compositionally biased region" description="Polar residues" evidence="4">
    <location>
        <begin position="96"/>
        <end position="105"/>
    </location>
</feature>
<evidence type="ECO:0000256" key="3">
    <source>
        <dbReference type="PROSITE-ProRule" id="PRU00023"/>
    </source>
</evidence>
<dbReference type="GO" id="GO:0031436">
    <property type="term" value="C:BRCA1-BARD1 complex"/>
    <property type="evidence" value="ECO:0007669"/>
    <property type="project" value="TreeGrafter"/>
</dbReference>
<evidence type="ECO:0000313" key="7">
    <source>
        <dbReference type="RefSeq" id="XP_026486767.1"/>
    </source>
</evidence>
<dbReference type="GO" id="GO:0070531">
    <property type="term" value="C:BRCA1-A complex"/>
    <property type="evidence" value="ECO:0007669"/>
    <property type="project" value="TreeGrafter"/>
</dbReference>
<evidence type="ECO:0000259" key="5">
    <source>
        <dbReference type="PROSITE" id="PS50172"/>
    </source>
</evidence>
<dbReference type="OMA" id="NMPHIKT"/>
<dbReference type="PANTHER" id="PTHR24171">
    <property type="entry name" value="ANKYRIN REPEAT DOMAIN-CONTAINING PROTEIN 39-RELATED"/>
    <property type="match status" value="1"/>
</dbReference>
<sequence length="538" mass="60458">MSTEKLNKFLKALDAVTLDYTCGFCSELCKDPVTLSTCFHLICSEHFNNLRNCPTCNIPLAGCTTFTDDRLDACINSTKELNNIFESFRNKNVLQTTKGESSNGTSKKRAIKEKVHSIEISDKENKKTVKSNTNMTASEKSKKPQNKNDNLNSTLLSSASSRVHKGTEKRNNKGETALHVACRLGKVDTVIELLKQGANTNTKDHAGWTPLHEVVQNGRLDLVRILLQYNTLIDVPGQGNETPLHEAVRYNHAEIAEELVKNGANIKSRNSKGETPTELASEDMKRALEDAADNIIQTQGANVTIISELHAELDFEDIRVFCVSQFRTIHNKLKILSKHHSNLHIEAKLVKKVTHLIVDTEDDGICTSSLDILQGIVSGLWIISTQWITKSTETNLEPFNDYEVKGVGNSSYLGPKNSRYNKYKQLPGIFNGCHFYLHNFNTKYEISKSIVLTKAILTKLIIDAGGVVLRRVPNPELIPDAEKLVPYHAKKDGKLVNCSHYIIFKDIYEPMYNMAHFKALPIGWLIECIEKYELCEPW</sequence>
<dbReference type="GO" id="GO:0004842">
    <property type="term" value="F:ubiquitin-protein transferase activity"/>
    <property type="evidence" value="ECO:0007669"/>
    <property type="project" value="TreeGrafter"/>
</dbReference>
<dbReference type="Pfam" id="PF13857">
    <property type="entry name" value="Ank_5"/>
    <property type="match status" value="1"/>
</dbReference>
<dbReference type="Gene3D" id="3.30.40.10">
    <property type="entry name" value="Zinc/RING finger domain, C3HC4 (zinc finger)"/>
    <property type="match status" value="1"/>
</dbReference>
<dbReference type="AlphaFoldDB" id="A0A8B8HQC1"/>
<dbReference type="GO" id="GO:0085020">
    <property type="term" value="P:protein K6-linked ubiquitination"/>
    <property type="evidence" value="ECO:0007669"/>
    <property type="project" value="TreeGrafter"/>
</dbReference>
<reference evidence="7" key="1">
    <citation type="submission" date="2025-08" db="UniProtKB">
        <authorList>
            <consortium name="RefSeq"/>
        </authorList>
    </citation>
    <scope>IDENTIFICATION</scope>
    <source>
        <tissue evidence="7">Whole body</tissue>
    </source>
</reference>
<feature type="domain" description="BRCT" evidence="5">
    <location>
        <begin position="345"/>
        <end position="404"/>
    </location>
</feature>
<evidence type="ECO:0000256" key="1">
    <source>
        <dbReference type="ARBA" id="ARBA00022737"/>
    </source>
</evidence>
<organism evidence="6 7">
    <name type="scientific">Vanessa tameamea</name>
    <name type="common">Kamehameha butterfly</name>
    <dbReference type="NCBI Taxonomy" id="334116"/>
    <lineage>
        <taxon>Eukaryota</taxon>
        <taxon>Metazoa</taxon>
        <taxon>Ecdysozoa</taxon>
        <taxon>Arthropoda</taxon>
        <taxon>Hexapoda</taxon>
        <taxon>Insecta</taxon>
        <taxon>Pterygota</taxon>
        <taxon>Neoptera</taxon>
        <taxon>Endopterygota</taxon>
        <taxon>Lepidoptera</taxon>
        <taxon>Glossata</taxon>
        <taxon>Ditrysia</taxon>
        <taxon>Papilionoidea</taxon>
        <taxon>Nymphalidae</taxon>
        <taxon>Nymphalinae</taxon>
        <taxon>Vanessa</taxon>
    </lineage>
</organism>
<evidence type="ECO:0000313" key="6">
    <source>
        <dbReference type="Proteomes" id="UP001652626"/>
    </source>
</evidence>
<dbReference type="InterPro" id="IPR013083">
    <property type="entry name" value="Znf_RING/FYVE/PHD"/>
</dbReference>
<dbReference type="Gene3D" id="3.40.50.10190">
    <property type="entry name" value="BRCT domain"/>
    <property type="match status" value="2"/>
</dbReference>
<gene>
    <name evidence="7" type="primary">LOC113393874</name>
</gene>
<feature type="repeat" description="ANK" evidence="3">
    <location>
        <begin position="173"/>
        <end position="205"/>
    </location>
</feature>
<dbReference type="OrthoDB" id="2384350at2759"/>
<keyword evidence="2 3" id="KW-0040">ANK repeat</keyword>
<keyword evidence="6" id="KW-1185">Reference proteome</keyword>
<dbReference type="InterPro" id="IPR036420">
    <property type="entry name" value="BRCT_dom_sf"/>
</dbReference>
<name>A0A8B8HQC1_VANTA</name>